<sequence>MPNCPRCSKPVYFAERVTLSPLDHTLSMKDDHIATAAMALFLVLVVMDMEELSPTLFWAARLELLMIMDPFVDRPAPSRFTGQEKFEAEQNRRYKIDTTHVIHYT</sequence>
<accession>A0AAF3FRR2</accession>
<dbReference type="WBParaSite" id="MBELARI_LOCUS8336">
    <property type="protein sequence ID" value="MBELARI_LOCUS8336"/>
    <property type="gene ID" value="MBELARI_LOCUS8336"/>
</dbReference>
<keyword evidence="1" id="KW-1185">Reference proteome</keyword>
<evidence type="ECO:0000313" key="2">
    <source>
        <dbReference type="WBParaSite" id="MBELARI_LOCUS8336"/>
    </source>
</evidence>
<protein>
    <submittedName>
        <fullName evidence="2">Uncharacterized protein</fullName>
    </submittedName>
</protein>
<proteinExistence type="predicted"/>
<evidence type="ECO:0000313" key="1">
    <source>
        <dbReference type="Proteomes" id="UP000887575"/>
    </source>
</evidence>
<dbReference type="Proteomes" id="UP000887575">
    <property type="component" value="Unassembled WGS sequence"/>
</dbReference>
<name>A0AAF3FRR2_9BILA</name>
<reference evidence="2" key="1">
    <citation type="submission" date="2024-02" db="UniProtKB">
        <authorList>
            <consortium name="WormBaseParasite"/>
        </authorList>
    </citation>
    <scope>IDENTIFICATION</scope>
</reference>
<organism evidence="1 2">
    <name type="scientific">Mesorhabditis belari</name>
    <dbReference type="NCBI Taxonomy" id="2138241"/>
    <lineage>
        <taxon>Eukaryota</taxon>
        <taxon>Metazoa</taxon>
        <taxon>Ecdysozoa</taxon>
        <taxon>Nematoda</taxon>
        <taxon>Chromadorea</taxon>
        <taxon>Rhabditida</taxon>
        <taxon>Rhabditina</taxon>
        <taxon>Rhabditomorpha</taxon>
        <taxon>Rhabditoidea</taxon>
        <taxon>Rhabditidae</taxon>
        <taxon>Mesorhabditinae</taxon>
        <taxon>Mesorhabditis</taxon>
    </lineage>
</organism>
<dbReference type="AlphaFoldDB" id="A0AAF3FRR2"/>